<evidence type="ECO:0000256" key="2">
    <source>
        <dbReference type="ARBA" id="ARBA00004496"/>
    </source>
</evidence>
<organism evidence="11 12">
    <name type="scientific">Paenibacillus albiflavus</name>
    <dbReference type="NCBI Taxonomy" id="2545760"/>
    <lineage>
        <taxon>Bacteria</taxon>
        <taxon>Bacillati</taxon>
        <taxon>Bacillota</taxon>
        <taxon>Bacilli</taxon>
        <taxon>Bacillales</taxon>
        <taxon>Paenibacillaceae</taxon>
        <taxon>Paenibacillus</taxon>
    </lineage>
</organism>
<dbReference type="NCBIfam" id="NF000582">
    <property type="entry name" value="PRK00006.1"/>
    <property type="match status" value="1"/>
</dbReference>
<dbReference type="InterPro" id="IPR013114">
    <property type="entry name" value="FabA_FabZ"/>
</dbReference>
<evidence type="ECO:0000313" key="11">
    <source>
        <dbReference type="EMBL" id="TCZ77161.1"/>
    </source>
</evidence>
<keyword evidence="8" id="KW-0443">Lipid metabolism</keyword>
<dbReference type="PANTHER" id="PTHR30272">
    <property type="entry name" value="3-HYDROXYACYL-[ACYL-CARRIER-PROTEIN] DEHYDRATASE"/>
    <property type="match status" value="1"/>
</dbReference>
<dbReference type="FunFam" id="3.10.129.10:FF:000001">
    <property type="entry name" value="3-hydroxyacyl-[acyl-carrier-protein] dehydratase FabZ"/>
    <property type="match status" value="1"/>
</dbReference>
<comment type="caution">
    <text evidence="11">The sequence shown here is derived from an EMBL/GenBank/DDBJ whole genome shotgun (WGS) entry which is preliminary data.</text>
</comment>
<accession>A0A4R4EFZ8</accession>
<dbReference type="CDD" id="cd01288">
    <property type="entry name" value="FabZ"/>
    <property type="match status" value="1"/>
</dbReference>
<keyword evidence="5" id="KW-0963">Cytoplasm</keyword>
<evidence type="ECO:0000256" key="8">
    <source>
        <dbReference type="ARBA" id="ARBA00023098"/>
    </source>
</evidence>
<dbReference type="GO" id="GO:0016020">
    <property type="term" value="C:membrane"/>
    <property type="evidence" value="ECO:0007669"/>
    <property type="project" value="GOC"/>
</dbReference>
<comment type="catalytic activity">
    <reaction evidence="1">
        <text>a (3R)-hydroxyacyl-[ACP] = a (2E)-enoyl-[ACP] + H2O</text>
        <dbReference type="Rhea" id="RHEA:13097"/>
        <dbReference type="Rhea" id="RHEA-COMP:9925"/>
        <dbReference type="Rhea" id="RHEA-COMP:9945"/>
        <dbReference type="ChEBI" id="CHEBI:15377"/>
        <dbReference type="ChEBI" id="CHEBI:78784"/>
        <dbReference type="ChEBI" id="CHEBI:78827"/>
        <dbReference type="EC" id="4.2.1.59"/>
    </reaction>
</comment>
<gene>
    <name evidence="11" type="primary">fabZ</name>
    <name evidence="11" type="ORF">E0485_11920</name>
</gene>
<keyword evidence="12" id="KW-1185">Reference proteome</keyword>
<keyword evidence="6" id="KW-0444">Lipid biosynthesis</keyword>
<dbReference type="OrthoDB" id="9772788at2"/>
<evidence type="ECO:0000256" key="5">
    <source>
        <dbReference type="ARBA" id="ARBA00022490"/>
    </source>
</evidence>
<dbReference type="SUPFAM" id="SSF54637">
    <property type="entry name" value="Thioesterase/thiol ester dehydrase-isomerase"/>
    <property type="match status" value="1"/>
</dbReference>
<evidence type="ECO:0000256" key="4">
    <source>
        <dbReference type="ARBA" id="ARBA00013167"/>
    </source>
</evidence>
<keyword evidence="7" id="KW-0441">Lipid A biosynthesis</keyword>
<evidence type="ECO:0000256" key="3">
    <source>
        <dbReference type="ARBA" id="ARBA00009174"/>
    </source>
</evidence>
<dbReference type="EMBL" id="SKFG01000010">
    <property type="protein sequence ID" value="TCZ77161.1"/>
    <property type="molecule type" value="Genomic_DNA"/>
</dbReference>
<proteinExistence type="inferred from homology"/>
<comment type="similarity">
    <text evidence="3">Belongs to the thioester dehydratase family. FabZ subfamily.</text>
</comment>
<dbReference type="InterPro" id="IPR029069">
    <property type="entry name" value="HotDog_dom_sf"/>
</dbReference>
<dbReference type="PANTHER" id="PTHR30272:SF1">
    <property type="entry name" value="3-HYDROXYACYL-[ACYL-CARRIER-PROTEIN] DEHYDRATASE"/>
    <property type="match status" value="1"/>
</dbReference>
<comment type="function">
    <text evidence="10">Involved in unsaturated fatty acids biosynthesis. Catalyzes the dehydration of short chain beta-hydroxyacyl-ACPs and long chain saturated and unsaturated beta-hydroxyacyl-ACPs.</text>
</comment>
<evidence type="ECO:0000256" key="9">
    <source>
        <dbReference type="ARBA" id="ARBA00023239"/>
    </source>
</evidence>
<keyword evidence="9 11" id="KW-0456">Lyase</keyword>
<name>A0A4R4EFZ8_9BACL</name>
<evidence type="ECO:0000256" key="10">
    <source>
        <dbReference type="ARBA" id="ARBA00025049"/>
    </source>
</evidence>
<dbReference type="Proteomes" id="UP000295418">
    <property type="component" value="Unassembled WGS sequence"/>
</dbReference>
<comment type="subcellular location">
    <subcellularLocation>
        <location evidence="2">Cytoplasm</location>
    </subcellularLocation>
</comment>
<reference evidence="11 12" key="1">
    <citation type="submission" date="2019-03" db="EMBL/GenBank/DDBJ databases">
        <authorList>
            <person name="Kim M.K.M."/>
        </authorList>
    </citation>
    <scope>NUCLEOTIDE SEQUENCE [LARGE SCALE GENOMIC DNA]</scope>
    <source>
        <strain evidence="11 12">18JY21-1</strain>
    </source>
</reference>
<evidence type="ECO:0000256" key="1">
    <source>
        <dbReference type="ARBA" id="ARBA00001055"/>
    </source>
</evidence>
<evidence type="ECO:0000256" key="6">
    <source>
        <dbReference type="ARBA" id="ARBA00022516"/>
    </source>
</evidence>
<dbReference type="GO" id="GO:0005737">
    <property type="term" value="C:cytoplasm"/>
    <property type="evidence" value="ECO:0007669"/>
    <property type="project" value="UniProtKB-SubCell"/>
</dbReference>
<evidence type="ECO:0000313" key="12">
    <source>
        <dbReference type="Proteomes" id="UP000295418"/>
    </source>
</evidence>
<evidence type="ECO:0000256" key="7">
    <source>
        <dbReference type="ARBA" id="ARBA00022556"/>
    </source>
</evidence>
<dbReference type="AlphaFoldDB" id="A0A4R4EFZ8"/>
<sequence length="148" mass="16567">MGGSSLNNIDIRSVLRHRYPFLLIDRIVEHQYGEMVVAVKNVTNNEPWTTGHFPENPVYPGVFIFESMAQAGGILFYDFSQKDGSERPRFAWLAGAEKIKFLKPVVPGDILRIAANKDIMAGNVAKVSCTAYVDDQKVATARVLYVFE</sequence>
<dbReference type="GO" id="GO:0009245">
    <property type="term" value="P:lipid A biosynthetic process"/>
    <property type="evidence" value="ECO:0007669"/>
    <property type="project" value="UniProtKB-KW"/>
</dbReference>
<dbReference type="Pfam" id="PF07977">
    <property type="entry name" value="FabA"/>
    <property type="match status" value="1"/>
</dbReference>
<protein>
    <recommendedName>
        <fullName evidence="4">3-hydroxyacyl-[acyl-carrier-protein] dehydratase</fullName>
        <ecNumber evidence="4">4.2.1.59</ecNumber>
    </recommendedName>
</protein>
<dbReference type="GO" id="GO:0019171">
    <property type="term" value="F:(3R)-hydroxyacyl-[acyl-carrier-protein] dehydratase activity"/>
    <property type="evidence" value="ECO:0007669"/>
    <property type="project" value="UniProtKB-EC"/>
</dbReference>
<dbReference type="Gene3D" id="3.10.129.10">
    <property type="entry name" value="Hotdog Thioesterase"/>
    <property type="match status" value="1"/>
</dbReference>
<dbReference type="EC" id="4.2.1.59" evidence="4"/>